<reference evidence="1" key="2">
    <citation type="submission" date="2023-05" db="EMBL/GenBank/DDBJ databases">
        <authorList>
            <consortium name="Lawrence Berkeley National Laboratory"/>
            <person name="Steindorff A."/>
            <person name="Hensen N."/>
            <person name="Bonometti L."/>
            <person name="Westerberg I."/>
            <person name="Brannstrom I.O."/>
            <person name="Guillou S."/>
            <person name="Cros-Aarteil S."/>
            <person name="Calhoun S."/>
            <person name="Haridas S."/>
            <person name="Kuo A."/>
            <person name="Mondo S."/>
            <person name="Pangilinan J."/>
            <person name="Riley R."/>
            <person name="Labutti K."/>
            <person name="Andreopoulos B."/>
            <person name="Lipzen A."/>
            <person name="Chen C."/>
            <person name="Yanf M."/>
            <person name="Daum C."/>
            <person name="Ng V."/>
            <person name="Clum A."/>
            <person name="Ohm R."/>
            <person name="Martin F."/>
            <person name="Silar P."/>
            <person name="Natvig D."/>
            <person name="Lalanne C."/>
            <person name="Gautier V."/>
            <person name="Ament-Velasquez S.L."/>
            <person name="Kruys A."/>
            <person name="Hutchinson M.I."/>
            <person name="Powell A.J."/>
            <person name="Barry K."/>
            <person name="Miller A.N."/>
            <person name="Grigoriev I.V."/>
            <person name="Debuchy R."/>
            <person name="Gladieux P."/>
            <person name="Thoren M.H."/>
            <person name="Johannesson H."/>
        </authorList>
    </citation>
    <scope>NUCLEOTIDE SEQUENCE</scope>
    <source>
        <strain evidence="1">CBS 892.96</strain>
    </source>
</reference>
<organism evidence="1 2">
    <name type="scientific">Triangularia setosa</name>
    <dbReference type="NCBI Taxonomy" id="2587417"/>
    <lineage>
        <taxon>Eukaryota</taxon>
        <taxon>Fungi</taxon>
        <taxon>Dikarya</taxon>
        <taxon>Ascomycota</taxon>
        <taxon>Pezizomycotina</taxon>
        <taxon>Sordariomycetes</taxon>
        <taxon>Sordariomycetidae</taxon>
        <taxon>Sordariales</taxon>
        <taxon>Podosporaceae</taxon>
        <taxon>Triangularia</taxon>
    </lineage>
</organism>
<reference evidence="1" key="1">
    <citation type="journal article" date="2023" name="Mol. Phylogenet. Evol.">
        <title>Genome-scale phylogeny and comparative genomics of the fungal order Sordariales.</title>
        <authorList>
            <person name="Hensen N."/>
            <person name="Bonometti L."/>
            <person name="Westerberg I."/>
            <person name="Brannstrom I.O."/>
            <person name="Guillou S."/>
            <person name="Cros-Aarteil S."/>
            <person name="Calhoun S."/>
            <person name="Haridas S."/>
            <person name="Kuo A."/>
            <person name="Mondo S."/>
            <person name="Pangilinan J."/>
            <person name="Riley R."/>
            <person name="LaButti K."/>
            <person name="Andreopoulos B."/>
            <person name="Lipzen A."/>
            <person name="Chen C."/>
            <person name="Yan M."/>
            <person name="Daum C."/>
            <person name="Ng V."/>
            <person name="Clum A."/>
            <person name="Steindorff A."/>
            <person name="Ohm R.A."/>
            <person name="Martin F."/>
            <person name="Silar P."/>
            <person name="Natvig D.O."/>
            <person name="Lalanne C."/>
            <person name="Gautier V."/>
            <person name="Ament-Velasquez S.L."/>
            <person name="Kruys A."/>
            <person name="Hutchinson M.I."/>
            <person name="Powell A.J."/>
            <person name="Barry K."/>
            <person name="Miller A.N."/>
            <person name="Grigoriev I.V."/>
            <person name="Debuchy R."/>
            <person name="Gladieux P."/>
            <person name="Hiltunen Thoren M."/>
            <person name="Johannesson H."/>
        </authorList>
    </citation>
    <scope>NUCLEOTIDE SEQUENCE</scope>
    <source>
        <strain evidence="1">CBS 892.96</strain>
    </source>
</reference>
<gene>
    <name evidence="1" type="ORF">QBC36DRAFT_360106</name>
</gene>
<keyword evidence="2" id="KW-1185">Reference proteome</keyword>
<sequence>MPPGISAPPYTTEEKQWLRIHFEDEYKFLQMYGLSIYDEDDREEGRLIARALMANDD</sequence>
<evidence type="ECO:0000313" key="2">
    <source>
        <dbReference type="Proteomes" id="UP001302321"/>
    </source>
</evidence>
<evidence type="ECO:0000313" key="1">
    <source>
        <dbReference type="EMBL" id="KAK4173357.1"/>
    </source>
</evidence>
<dbReference type="Proteomes" id="UP001302321">
    <property type="component" value="Unassembled WGS sequence"/>
</dbReference>
<protein>
    <submittedName>
        <fullName evidence="1">Uncharacterized protein</fullName>
    </submittedName>
</protein>
<comment type="caution">
    <text evidence="1">The sequence shown here is derived from an EMBL/GenBank/DDBJ whole genome shotgun (WGS) entry which is preliminary data.</text>
</comment>
<accession>A0AAN6W491</accession>
<name>A0AAN6W491_9PEZI</name>
<dbReference type="AlphaFoldDB" id="A0AAN6W491"/>
<dbReference type="EMBL" id="MU866349">
    <property type="protein sequence ID" value="KAK4173357.1"/>
    <property type="molecule type" value="Genomic_DNA"/>
</dbReference>
<proteinExistence type="predicted"/>